<dbReference type="Proteomes" id="UP000194841">
    <property type="component" value="Unassembled WGS sequence"/>
</dbReference>
<evidence type="ECO:0000259" key="1">
    <source>
        <dbReference type="SMART" id="SM00047"/>
    </source>
</evidence>
<dbReference type="Gene3D" id="1.10.530.10">
    <property type="match status" value="1"/>
</dbReference>
<accession>A0A2C9ZZC5</accession>
<dbReference type="Pfam" id="PF01832">
    <property type="entry name" value="Glucosaminidase"/>
    <property type="match status" value="1"/>
</dbReference>
<proteinExistence type="predicted"/>
<dbReference type="OrthoDB" id="9788155at2"/>
<comment type="caution">
    <text evidence="2">The sequence shown here is derived from an EMBL/GenBank/DDBJ whole genome shotgun (WGS) entry which is preliminary data.</text>
</comment>
<dbReference type="SMART" id="SM00047">
    <property type="entry name" value="LYZ2"/>
    <property type="match status" value="1"/>
</dbReference>
<organism evidence="2 3">
    <name type="scientific">Pseudoalteromonas ulvae</name>
    <dbReference type="NCBI Taxonomy" id="107327"/>
    <lineage>
        <taxon>Bacteria</taxon>
        <taxon>Pseudomonadati</taxon>
        <taxon>Pseudomonadota</taxon>
        <taxon>Gammaproteobacteria</taxon>
        <taxon>Alteromonadales</taxon>
        <taxon>Pseudoalteromonadaceae</taxon>
        <taxon>Pseudoalteromonas</taxon>
    </lineage>
</organism>
<dbReference type="AlphaFoldDB" id="A0A2C9ZZC5"/>
<keyword evidence="3" id="KW-1185">Reference proteome</keyword>
<dbReference type="InterPro" id="IPR002901">
    <property type="entry name" value="MGlyc_endo_b_GlcNAc-like_dom"/>
</dbReference>
<dbReference type="EMBL" id="MWPV01000007">
    <property type="protein sequence ID" value="OUL56114.1"/>
    <property type="molecule type" value="Genomic_DNA"/>
</dbReference>
<dbReference type="PANTHER" id="PTHR40572:SF1">
    <property type="entry name" value="PROTEIN BAX"/>
    <property type="match status" value="1"/>
</dbReference>
<sequence>MKIRKSMTHSMKKIVVGSLMIVTLAMLSVYVLKQPESVSDSTAGSQSVQTMTVATGTITSPLKARTSSPVTSVPDFTQYADVKEKKQAFFDFLYPVVVEQNTFIREQRAQVKRIKSRFEQQETLSEKDTQLLMAYAKAYHIDEQPISDDFFNLLLRRVDVIPPSLALAQAAIESGWGGSRFAQQGNNLFGHWCFSKGCGFVPASRDGNKSHEVAKFQTVNEAVRKYMRNLNAFHPYTPMRDIRVEKRNDNEPITGPALVDGLIDYSEMKEEYTQKVIQMIRQNKLTRYDVGQPQAGL</sequence>
<dbReference type="InterPro" id="IPR053195">
    <property type="entry name" value="Bax-like"/>
</dbReference>
<dbReference type="GO" id="GO:0004040">
    <property type="term" value="F:amidase activity"/>
    <property type="evidence" value="ECO:0007669"/>
    <property type="project" value="InterPro"/>
</dbReference>
<dbReference type="PANTHER" id="PTHR40572">
    <property type="entry name" value="PROTEIN BAX"/>
    <property type="match status" value="1"/>
</dbReference>
<evidence type="ECO:0000313" key="2">
    <source>
        <dbReference type="EMBL" id="OUL56114.1"/>
    </source>
</evidence>
<protein>
    <recommendedName>
        <fullName evidence="1">Mannosyl-glycoprotein endo-beta-N-acetylglucosamidase-like domain-containing protein</fullName>
    </recommendedName>
</protein>
<name>A0A2C9ZZC5_PSEDV</name>
<gene>
    <name evidence="2" type="ORF">B1199_18500</name>
</gene>
<feature type="domain" description="Mannosyl-glycoprotein endo-beta-N-acetylglucosamidase-like" evidence="1">
    <location>
        <begin position="132"/>
        <end position="289"/>
    </location>
</feature>
<reference evidence="2 3" key="1">
    <citation type="submission" date="2017-02" db="EMBL/GenBank/DDBJ databases">
        <title>Pseudoalteromonas ulvae TC14 Genome.</title>
        <authorList>
            <person name="Molmeret M."/>
        </authorList>
    </citation>
    <scope>NUCLEOTIDE SEQUENCE [LARGE SCALE GENOMIC DNA]</scope>
    <source>
        <strain evidence="2">TC14</strain>
    </source>
</reference>
<evidence type="ECO:0000313" key="3">
    <source>
        <dbReference type="Proteomes" id="UP000194841"/>
    </source>
</evidence>